<organism evidence="3 4">
    <name type="scientific">Cladorrhinum samala</name>
    <dbReference type="NCBI Taxonomy" id="585594"/>
    <lineage>
        <taxon>Eukaryota</taxon>
        <taxon>Fungi</taxon>
        <taxon>Dikarya</taxon>
        <taxon>Ascomycota</taxon>
        <taxon>Pezizomycotina</taxon>
        <taxon>Sordariomycetes</taxon>
        <taxon>Sordariomycetidae</taxon>
        <taxon>Sordariales</taxon>
        <taxon>Podosporaceae</taxon>
        <taxon>Cladorrhinum</taxon>
    </lineage>
</organism>
<gene>
    <name evidence="3" type="ORF">QBC42DRAFT_318126</name>
</gene>
<comment type="caution">
    <text evidence="3">The sequence shown here is derived from an EMBL/GenBank/DDBJ whole genome shotgun (WGS) entry which is preliminary data.</text>
</comment>
<reference evidence="3" key="2">
    <citation type="submission" date="2023-06" db="EMBL/GenBank/DDBJ databases">
        <authorList>
            <consortium name="Lawrence Berkeley National Laboratory"/>
            <person name="Mondo S.J."/>
            <person name="Hensen N."/>
            <person name="Bonometti L."/>
            <person name="Westerberg I."/>
            <person name="Brannstrom I.O."/>
            <person name="Guillou S."/>
            <person name="Cros-Aarteil S."/>
            <person name="Calhoun S."/>
            <person name="Haridas S."/>
            <person name="Kuo A."/>
            <person name="Pangilinan J."/>
            <person name="Riley R."/>
            <person name="Labutti K."/>
            <person name="Andreopoulos B."/>
            <person name="Lipzen A."/>
            <person name="Chen C."/>
            <person name="Yanf M."/>
            <person name="Daum C."/>
            <person name="Ng V."/>
            <person name="Clum A."/>
            <person name="Steindorff A."/>
            <person name="Ohm R."/>
            <person name="Martin F."/>
            <person name="Silar P."/>
            <person name="Natvig D."/>
            <person name="Lalanne C."/>
            <person name="Gautier V."/>
            <person name="Ament-Velasquez S.L."/>
            <person name="Kruys A."/>
            <person name="Hutchinson M.I."/>
            <person name="Powell A.J."/>
            <person name="Barry K."/>
            <person name="Miller A.N."/>
            <person name="Grigoriev I.V."/>
            <person name="Debuchy R."/>
            <person name="Gladieux P."/>
            <person name="Thoren M.H."/>
            <person name="Johannesson H."/>
        </authorList>
    </citation>
    <scope>NUCLEOTIDE SEQUENCE</scope>
    <source>
        <strain evidence="3">PSN324</strain>
    </source>
</reference>
<dbReference type="GO" id="GO:0008240">
    <property type="term" value="F:tripeptidyl-peptidase activity"/>
    <property type="evidence" value="ECO:0007669"/>
    <property type="project" value="TreeGrafter"/>
</dbReference>
<reference evidence="3" key="1">
    <citation type="journal article" date="2023" name="Mol. Phylogenet. Evol.">
        <title>Genome-scale phylogeny and comparative genomics of the fungal order Sordariales.</title>
        <authorList>
            <person name="Hensen N."/>
            <person name="Bonometti L."/>
            <person name="Westerberg I."/>
            <person name="Brannstrom I.O."/>
            <person name="Guillou S."/>
            <person name="Cros-Aarteil S."/>
            <person name="Calhoun S."/>
            <person name="Haridas S."/>
            <person name="Kuo A."/>
            <person name="Mondo S."/>
            <person name="Pangilinan J."/>
            <person name="Riley R."/>
            <person name="LaButti K."/>
            <person name="Andreopoulos B."/>
            <person name="Lipzen A."/>
            <person name="Chen C."/>
            <person name="Yan M."/>
            <person name="Daum C."/>
            <person name="Ng V."/>
            <person name="Clum A."/>
            <person name="Steindorff A."/>
            <person name="Ohm R.A."/>
            <person name="Martin F."/>
            <person name="Silar P."/>
            <person name="Natvig D.O."/>
            <person name="Lalanne C."/>
            <person name="Gautier V."/>
            <person name="Ament-Velasquez S.L."/>
            <person name="Kruys A."/>
            <person name="Hutchinson M.I."/>
            <person name="Powell A.J."/>
            <person name="Barry K."/>
            <person name="Miller A.N."/>
            <person name="Grigoriev I.V."/>
            <person name="Debuchy R."/>
            <person name="Gladieux P."/>
            <person name="Hiltunen Thoren M."/>
            <person name="Johannesson H."/>
        </authorList>
    </citation>
    <scope>NUCLEOTIDE SEQUENCE</scope>
    <source>
        <strain evidence="3">PSN324</strain>
    </source>
</reference>
<dbReference type="AlphaFoldDB" id="A0AAV9HV35"/>
<feature type="binding site" evidence="1">
    <location>
        <position position="131"/>
    </location>
    <ligand>
        <name>Ca(2+)</name>
        <dbReference type="ChEBI" id="CHEBI:29108"/>
    </ligand>
</feature>
<keyword evidence="1" id="KW-0479">Metal-binding</keyword>
<dbReference type="Proteomes" id="UP001321749">
    <property type="component" value="Unassembled WGS sequence"/>
</dbReference>
<feature type="binding site" evidence="1">
    <location>
        <position position="152"/>
    </location>
    <ligand>
        <name>Ca(2+)</name>
        <dbReference type="ChEBI" id="CHEBI:29108"/>
    </ligand>
</feature>
<feature type="domain" description="Peptidase S53" evidence="2">
    <location>
        <begin position="1"/>
        <end position="172"/>
    </location>
</feature>
<proteinExistence type="predicted"/>
<dbReference type="PANTHER" id="PTHR14218">
    <property type="entry name" value="PROTEASE S8 TRIPEPTIDYL PEPTIDASE I CLN2"/>
    <property type="match status" value="1"/>
</dbReference>
<evidence type="ECO:0000313" key="3">
    <source>
        <dbReference type="EMBL" id="KAK4464606.1"/>
    </source>
</evidence>
<dbReference type="InterPro" id="IPR030400">
    <property type="entry name" value="Sedolisin_dom"/>
</dbReference>
<dbReference type="GO" id="GO:0046872">
    <property type="term" value="F:metal ion binding"/>
    <property type="evidence" value="ECO:0007669"/>
    <property type="project" value="UniProtKB-UniRule"/>
</dbReference>
<dbReference type="GO" id="GO:0006508">
    <property type="term" value="P:proteolysis"/>
    <property type="evidence" value="ECO:0007669"/>
    <property type="project" value="UniProtKB-KW"/>
</dbReference>
<keyword evidence="3" id="KW-0645">Protease</keyword>
<keyword evidence="4" id="KW-1185">Reference proteome</keyword>
<dbReference type="PANTHER" id="PTHR14218:SF19">
    <property type="entry name" value="SERINE PROTEASE AORO, PUTATIVE (AFU_ORTHOLOGUE AFUA_6G10250)-RELATED"/>
    <property type="match status" value="1"/>
</dbReference>
<feature type="binding site" evidence="1">
    <location>
        <position position="130"/>
    </location>
    <ligand>
        <name>Ca(2+)</name>
        <dbReference type="ChEBI" id="CHEBI:29108"/>
    </ligand>
</feature>
<sequence>MFFERLQADHEGHRPKVDAINGGYLQLNETHPGKYHMEANLDVQYTMALTSPHEVTNVRVRSRSSIGNLNCMLAAFDQGLMPAITHGTSASNPVFASIVTLINSERMYAGKGPVGFINPVVYANPEALKDVMTGANRGCGVDEAFRAASGWDPTTGLGSPDYERLRELFMSLP</sequence>
<evidence type="ECO:0000313" key="4">
    <source>
        <dbReference type="Proteomes" id="UP001321749"/>
    </source>
</evidence>
<keyword evidence="3" id="KW-0378">Hydrolase</keyword>
<evidence type="ECO:0000256" key="1">
    <source>
        <dbReference type="PROSITE-ProRule" id="PRU01032"/>
    </source>
</evidence>
<accession>A0AAV9HV35</accession>
<dbReference type="SUPFAM" id="SSF52743">
    <property type="entry name" value="Subtilisin-like"/>
    <property type="match status" value="1"/>
</dbReference>
<dbReference type="PROSITE" id="PS51695">
    <property type="entry name" value="SEDOLISIN"/>
    <property type="match status" value="1"/>
</dbReference>
<feature type="binding site" evidence="1">
    <location>
        <position position="150"/>
    </location>
    <ligand>
        <name>Ca(2+)</name>
        <dbReference type="ChEBI" id="CHEBI:29108"/>
    </ligand>
</feature>
<dbReference type="Gene3D" id="3.40.50.200">
    <property type="entry name" value="Peptidase S8/S53 domain"/>
    <property type="match status" value="1"/>
</dbReference>
<dbReference type="InterPro" id="IPR036852">
    <property type="entry name" value="Peptidase_S8/S53_dom_sf"/>
</dbReference>
<dbReference type="EMBL" id="MU864946">
    <property type="protein sequence ID" value="KAK4464606.1"/>
    <property type="molecule type" value="Genomic_DNA"/>
</dbReference>
<comment type="cofactor">
    <cofactor evidence="1">
        <name>Ca(2+)</name>
        <dbReference type="ChEBI" id="CHEBI:29108"/>
    </cofactor>
    <text evidence="1">Binds 1 Ca(2+) ion per subunit.</text>
</comment>
<comment type="caution">
    <text evidence="1">Lacks conserved residue(s) required for the propagation of feature annotation.</text>
</comment>
<keyword evidence="1" id="KW-0106">Calcium</keyword>
<dbReference type="GO" id="GO:0004252">
    <property type="term" value="F:serine-type endopeptidase activity"/>
    <property type="evidence" value="ECO:0007669"/>
    <property type="project" value="InterPro"/>
</dbReference>
<name>A0AAV9HV35_9PEZI</name>
<protein>
    <submittedName>
        <fullName evidence="3">Protease s8 tripeptidyl peptidase</fullName>
    </submittedName>
</protein>
<evidence type="ECO:0000259" key="2">
    <source>
        <dbReference type="PROSITE" id="PS51695"/>
    </source>
</evidence>
<dbReference type="InterPro" id="IPR050819">
    <property type="entry name" value="Tripeptidyl-peptidase_I"/>
</dbReference>